<keyword evidence="12 14" id="KW-0464">Manganese</keyword>
<evidence type="ECO:0000256" key="8">
    <source>
        <dbReference type="ARBA" id="ARBA00023136"/>
    </source>
</evidence>
<evidence type="ECO:0000256" key="4">
    <source>
        <dbReference type="ARBA" id="ARBA00022679"/>
    </source>
</evidence>
<dbReference type="WBParaSite" id="EEL_0000353301-mRNA-1">
    <property type="protein sequence ID" value="EEL_0000353301-mRNA-1"/>
    <property type="gene ID" value="EEL_0000353301"/>
</dbReference>
<dbReference type="AlphaFoldDB" id="A0A0R3RPK5"/>
<keyword evidence="12 14" id="KW-0479">Metal-binding</keyword>
<evidence type="ECO:0000313" key="15">
    <source>
        <dbReference type="Proteomes" id="UP000050640"/>
    </source>
</evidence>
<evidence type="ECO:0000256" key="2">
    <source>
        <dbReference type="ARBA" id="ARBA00007706"/>
    </source>
</evidence>
<comment type="pathway">
    <text evidence="14">Protein modification; protein glycosylation.</text>
</comment>
<keyword evidence="7" id="KW-1133">Transmembrane helix</keyword>
<evidence type="ECO:0000256" key="3">
    <source>
        <dbReference type="ARBA" id="ARBA00012641"/>
    </source>
</evidence>
<dbReference type="GO" id="GO:0015018">
    <property type="term" value="F:galactosylgalactosylxylosylprotein 3-beta-glucuronosyltransferase activity"/>
    <property type="evidence" value="ECO:0007669"/>
    <property type="project" value="UniProtKB-UniRule"/>
</dbReference>
<dbReference type="UniPathway" id="UPA00378"/>
<evidence type="ECO:0000256" key="11">
    <source>
        <dbReference type="PIRSR" id="PIRSR605027-1"/>
    </source>
</evidence>
<keyword evidence="5" id="KW-0812">Transmembrane</keyword>
<dbReference type="Pfam" id="PF03360">
    <property type="entry name" value="Glyco_transf_43"/>
    <property type="match status" value="1"/>
</dbReference>
<dbReference type="InterPro" id="IPR005027">
    <property type="entry name" value="Glyco_trans_43"/>
</dbReference>
<comment type="subcellular location">
    <subcellularLocation>
        <location evidence="14">Golgi apparatus membrane</location>
        <topology evidence="14">Single-pass type II membrane protein</topology>
    </subcellularLocation>
    <subcellularLocation>
        <location evidence="1">Membrane</location>
        <topology evidence="1">Single-pass type II membrane protein</topology>
    </subcellularLocation>
</comment>
<evidence type="ECO:0000256" key="1">
    <source>
        <dbReference type="ARBA" id="ARBA00004606"/>
    </source>
</evidence>
<evidence type="ECO:0000256" key="7">
    <source>
        <dbReference type="ARBA" id="ARBA00022989"/>
    </source>
</evidence>
<protein>
    <recommendedName>
        <fullName evidence="3 14">Galactosylgalactosylxylosylprotein 3-beta-glucuronosyltransferase</fullName>
        <ecNumber evidence="3 14">2.4.1.135</ecNumber>
    </recommendedName>
</protein>
<comment type="cofactor">
    <cofactor evidence="12 14">
        <name>Mn(2+)</name>
        <dbReference type="ChEBI" id="CHEBI:29035"/>
    </cofactor>
</comment>
<dbReference type="GO" id="GO:0000139">
    <property type="term" value="C:Golgi membrane"/>
    <property type="evidence" value="ECO:0007669"/>
    <property type="project" value="UniProtKB-SubCell"/>
</dbReference>
<dbReference type="SUPFAM" id="SSF53448">
    <property type="entry name" value="Nucleotide-diphospho-sugar transferases"/>
    <property type="match status" value="1"/>
</dbReference>
<dbReference type="Gene3D" id="3.90.550.10">
    <property type="entry name" value="Spore Coat Polysaccharide Biosynthesis Protein SpsA, Chain A"/>
    <property type="match status" value="1"/>
</dbReference>
<evidence type="ECO:0000256" key="6">
    <source>
        <dbReference type="ARBA" id="ARBA00022968"/>
    </source>
</evidence>
<reference evidence="16" key="1">
    <citation type="submission" date="2017-02" db="UniProtKB">
        <authorList>
            <consortium name="WormBaseParasite"/>
        </authorList>
    </citation>
    <scope>IDENTIFICATION</scope>
</reference>
<evidence type="ECO:0000256" key="14">
    <source>
        <dbReference type="RuleBase" id="RU363127"/>
    </source>
</evidence>
<proteinExistence type="inferred from homology"/>
<dbReference type="InterPro" id="IPR029044">
    <property type="entry name" value="Nucleotide-diphossugar_trans"/>
</dbReference>
<dbReference type="GO" id="GO:0005975">
    <property type="term" value="P:carbohydrate metabolic process"/>
    <property type="evidence" value="ECO:0007669"/>
    <property type="project" value="TreeGrafter"/>
</dbReference>
<keyword evidence="9" id="KW-0325">Glycoprotein</keyword>
<evidence type="ECO:0000313" key="16">
    <source>
        <dbReference type="WBParaSite" id="EEL_0000353301-mRNA-1"/>
    </source>
</evidence>
<evidence type="ECO:0000256" key="13">
    <source>
        <dbReference type="PIRSR" id="PIRSR605027-4"/>
    </source>
</evidence>
<dbReference type="GO" id="GO:0046872">
    <property type="term" value="F:metal ion binding"/>
    <property type="evidence" value="ECO:0007669"/>
    <property type="project" value="UniProtKB-KW"/>
</dbReference>
<evidence type="ECO:0000256" key="10">
    <source>
        <dbReference type="ARBA" id="ARBA00047979"/>
    </source>
</evidence>
<dbReference type="STRING" id="1147741.A0A0R3RPK5"/>
<sequence>MDSIPSNENSIYYFNDNNSSNRTIIVITPTYLRLARLADMTRLSQTLMHVNQLIWIVIEDAVRISVPVKQLLDRSTLQYHYWAAKRRPGIPVRGWTGRDVGLSFVRRQFASMGDKAVVYFADDDNTYDVRLFNKYIRNVEKIGVWAVGLVANNVIEAPKVLNKKVVGWQTSYAPNRKWGFDMAGFAINLQLFLQAGWRKKCEYNSPEPCLMNQLNVSWDDLTPFGVDSSPLDVLVWHTKTTVKITSSKTYGYNAEVIH</sequence>
<feature type="site" description="Interaction with galactose moiety of substrate glycoprotein" evidence="13">
    <location>
        <position position="156"/>
    </location>
</feature>
<comment type="similarity">
    <text evidence="2 14">Belongs to the glycosyltransferase 43 family.</text>
</comment>
<keyword evidence="6 14" id="KW-0735">Signal-anchor</keyword>
<evidence type="ECO:0000256" key="9">
    <source>
        <dbReference type="ARBA" id="ARBA00023180"/>
    </source>
</evidence>
<organism evidence="15 16">
    <name type="scientific">Elaeophora elaphi</name>
    <dbReference type="NCBI Taxonomy" id="1147741"/>
    <lineage>
        <taxon>Eukaryota</taxon>
        <taxon>Metazoa</taxon>
        <taxon>Ecdysozoa</taxon>
        <taxon>Nematoda</taxon>
        <taxon>Chromadorea</taxon>
        <taxon>Rhabditida</taxon>
        <taxon>Spirurina</taxon>
        <taxon>Spiruromorpha</taxon>
        <taxon>Filarioidea</taxon>
        <taxon>Onchocercidae</taxon>
        <taxon>Elaeophora</taxon>
    </lineage>
</organism>
<keyword evidence="8" id="KW-0472">Membrane</keyword>
<keyword evidence="4 14" id="KW-0808">Transferase</keyword>
<dbReference type="Proteomes" id="UP000050640">
    <property type="component" value="Unplaced"/>
</dbReference>
<dbReference type="PANTHER" id="PTHR10896">
    <property type="entry name" value="GALACTOSYLGALACTOSYLXYLOSYLPROTEIN 3-BETA-GLUCURONOSYLTRANSFERASE BETA-1,3-GLUCURONYLTRANSFERASE"/>
    <property type="match status" value="1"/>
</dbReference>
<dbReference type="PANTHER" id="PTHR10896:SF30">
    <property type="entry name" value="GALACTOSYLGALACTOSYLXYLOSYLPROTEIN 3-BETA-GLUCURONOSYLTRANSFERASE"/>
    <property type="match status" value="1"/>
</dbReference>
<comment type="catalytic activity">
    <reaction evidence="10 14">
        <text>3-O-(beta-D-galactosyl-(1-&gt;3)-beta-D-galactosyl-(1-&gt;4)-beta-D-xylosyl)-L-seryl-[protein] + UDP-alpha-D-glucuronate = 3-O-(beta-D-GlcA-(1-&gt;3)-beta-D-Gal-(1-&gt;3)-beta-D-Gal-(1-&gt;4)-beta-D-Xyl)-L-seryl-[protein] + UDP + H(+)</text>
        <dbReference type="Rhea" id="RHEA:24168"/>
        <dbReference type="Rhea" id="RHEA-COMP:12571"/>
        <dbReference type="Rhea" id="RHEA-COMP:12573"/>
        <dbReference type="ChEBI" id="CHEBI:15378"/>
        <dbReference type="ChEBI" id="CHEBI:58052"/>
        <dbReference type="ChEBI" id="CHEBI:58223"/>
        <dbReference type="ChEBI" id="CHEBI:132090"/>
        <dbReference type="ChEBI" id="CHEBI:132093"/>
        <dbReference type="EC" id="2.4.1.135"/>
    </reaction>
</comment>
<evidence type="ECO:0000256" key="12">
    <source>
        <dbReference type="PIRSR" id="PIRSR605027-3"/>
    </source>
</evidence>
<dbReference type="EC" id="2.4.1.135" evidence="3 14"/>
<feature type="binding site" evidence="12">
    <location>
        <position position="124"/>
    </location>
    <ligand>
        <name>Mn(2+)</name>
        <dbReference type="ChEBI" id="CHEBI:29035"/>
    </ligand>
</feature>
<feature type="active site" description="Proton donor/acceptor" evidence="11">
    <location>
        <position position="207"/>
    </location>
</feature>
<dbReference type="GO" id="GO:0050650">
    <property type="term" value="P:chondroitin sulfate proteoglycan biosynthetic process"/>
    <property type="evidence" value="ECO:0007669"/>
    <property type="project" value="TreeGrafter"/>
</dbReference>
<keyword evidence="14" id="KW-0333">Golgi apparatus</keyword>
<evidence type="ECO:0000256" key="5">
    <source>
        <dbReference type="ARBA" id="ARBA00022692"/>
    </source>
</evidence>
<accession>A0A0R3RPK5</accession>
<name>A0A0R3RPK5_9BILA</name>
<keyword evidence="15" id="KW-1185">Reference proteome</keyword>